<dbReference type="InterPro" id="IPR004358">
    <property type="entry name" value="Sig_transdc_His_kin-like_C"/>
</dbReference>
<evidence type="ECO:0000313" key="17">
    <source>
        <dbReference type="Proteomes" id="UP000593892"/>
    </source>
</evidence>
<dbReference type="Pfam" id="PF00512">
    <property type="entry name" value="HisKA"/>
    <property type="match status" value="1"/>
</dbReference>
<dbReference type="SUPFAM" id="SSF47384">
    <property type="entry name" value="Homodimeric domain of signal transducing histidine kinase"/>
    <property type="match status" value="1"/>
</dbReference>
<proteinExistence type="predicted"/>
<dbReference type="SUPFAM" id="SSF63829">
    <property type="entry name" value="Calcium-dependent phosphotriesterase"/>
    <property type="match status" value="3"/>
</dbReference>
<keyword evidence="3 11" id="KW-0597">Phosphoprotein</keyword>
<feature type="domain" description="Histidine kinase" evidence="14">
    <location>
        <begin position="801"/>
        <end position="1022"/>
    </location>
</feature>
<evidence type="ECO:0000256" key="4">
    <source>
        <dbReference type="ARBA" id="ARBA00022679"/>
    </source>
</evidence>
<dbReference type="PRINTS" id="PR00344">
    <property type="entry name" value="BCTRLSENSOR"/>
</dbReference>
<dbReference type="AlphaFoldDB" id="A0A7S7SKE5"/>
<keyword evidence="8" id="KW-0902">Two-component regulatory system</keyword>
<dbReference type="GO" id="GO:0005524">
    <property type="term" value="F:ATP binding"/>
    <property type="evidence" value="ECO:0007669"/>
    <property type="project" value="UniProtKB-KW"/>
</dbReference>
<evidence type="ECO:0000313" key="16">
    <source>
        <dbReference type="EMBL" id="QOY86950.1"/>
    </source>
</evidence>
<dbReference type="Gene3D" id="1.10.287.130">
    <property type="match status" value="1"/>
</dbReference>
<feature type="modified residue" description="4-aspartylphosphate" evidence="11">
    <location>
        <position position="1096"/>
    </location>
</feature>
<keyword evidence="4" id="KW-0808">Transferase</keyword>
<dbReference type="Proteomes" id="UP000593892">
    <property type="component" value="Chromosome"/>
</dbReference>
<dbReference type="EMBL" id="CP063849">
    <property type="protein sequence ID" value="QOY86950.1"/>
    <property type="molecule type" value="Genomic_DNA"/>
</dbReference>
<comment type="subunit">
    <text evidence="9">At low DSF concentrations, interacts with RpfF.</text>
</comment>
<dbReference type="FunFam" id="1.10.287.130:FF:000002">
    <property type="entry name" value="Two-component osmosensing histidine kinase"/>
    <property type="match status" value="1"/>
</dbReference>
<dbReference type="PANTHER" id="PTHR45339">
    <property type="entry name" value="HYBRID SIGNAL TRANSDUCTION HISTIDINE KINASE J"/>
    <property type="match status" value="1"/>
</dbReference>
<dbReference type="SMART" id="SM00388">
    <property type="entry name" value="HisKA"/>
    <property type="match status" value="1"/>
</dbReference>
<dbReference type="Pfam" id="PF00072">
    <property type="entry name" value="Response_reg"/>
    <property type="match status" value="1"/>
</dbReference>
<comment type="catalytic activity">
    <reaction evidence="1">
        <text>ATP + protein L-histidine = ADP + protein N-phospho-L-histidine.</text>
        <dbReference type="EC" id="2.7.13.3"/>
    </reaction>
</comment>
<dbReference type="KEGG" id="pfer:IRI77_29885"/>
<evidence type="ECO:0000256" key="12">
    <source>
        <dbReference type="SAM" id="Coils"/>
    </source>
</evidence>
<evidence type="ECO:0000256" key="3">
    <source>
        <dbReference type="ARBA" id="ARBA00022553"/>
    </source>
</evidence>
<reference evidence="16 17" key="1">
    <citation type="submission" date="2020-10" db="EMBL/GenBank/DDBJ databases">
        <title>Complete genome sequence of Paludibaculum fermentans P105T, a facultatively anaerobic acidobacterium capable of dissimilatory Fe(III) reduction.</title>
        <authorList>
            <person name="Dedysh S.N."/>
            <person name="Beletsky A.V."/>
            <person name="Kulichevskaya I.S."/>
            <person name="Mardanov A.V."/>
            <person name="Ravin N.V."/>
        </authorList>
    </citation>
    <scope>NUCLEOTIDE SEQUENCE [LARGE SCALE GENOMIC DNA]</scope>
    <source>
        <strain evidence="16 17">P105</strain>
    </source>
</reference>
<dbReference type="CDD" id="cd00082">
    <property type="entry name" value="HisKA"/>
    <property type="match status" value="1"/>
</dbReference>
<dbReference type="PANTHER" id="PTHR45339:SF1">
    <property type="entry name" value="HYBRID SIGNAL TRANSDUCTION HISTIDINE KINASE J"/>
    <property type="match status" value="1"/>
</dbReference>
<dbReference type="InterPro" id="IPR011006">
    <property type="entry name" value="CheY-like_superfamily"/>
</dbReference>
<protein>
    <recommendedName>
        <fullName evidence="10">Sensory/regulatory protein RpfC</fullName>
        <ecNumber evidence="2">2.7.13.3</ecNumber>
    </recommendedName>
</protein>
<feature type="chain" id="PRO_5032288347" description="Sensory/regulatory protein RpfC" evidence="13">
    <location>
        <begin position="26"/>
        <end position="1171"/>
    </location>
</feature>
<dbReference type="SMART" id="SM00448">
    <property type="entry name" value="REC"/>
    <property type="match status" value="1"/>
</dbReference>
<gene>
    <name evidence="16" type="ORF">IRI77_29885</name>
</gene>
<evidence type="ECO:0000256" key="9">
    <source>
        <dbReference type="ARBA" id="ARBA00064003"/>
    </source>
</evidence>
<dbReference type="InterPro" id="IPR015943">
    <property type="entry name" value="WD40/YVTN_repeat-like_dom_sf"/>
</dbReference>
<evidence type="ECO:0000259" key="15">
    <source>
        <dbReference type="PROSITE" id="PS50110"/>
    </source>
</evidence>
<dbReference type="InterPro" id="IPR011110">
    <property type="entry name" value="Reg_prop"/>
</dbReference>
<dbReference type="InterPro" id="IPR013783">
    <property type="entry name" value="Ig-like_fold"/>
</dbReference>
<dbReference type="Gene3D" id="2.130.10.10">
    <property type="entry name" value="YVTN repeat-like/Quinoprotein amine dehydrogenase"/>
    <property type="match status" value="4"/>
</dbReference>
<evidence type="ECO:0000256" key="2">
    <source>
        <dbReference type="ARBA" id="ARBA00012438"/>
    </source>
</evidence>
<keyword evidence="17" id="KW-1185">Reference proteome</keyword>
<dbReference type="InterPro" id="IPR011123">
    <property type="entry name" value="Y_Y_Y"/>
</dbReference>
<dbReference type="Gene3D" id="3.40.50.2300">
    <property type="match status" value="1"/>
</dbReference>
<evidence type="ECO:0000259" key="14">
    <source>
        <dbReference type="PROSITE" id="PS50109"/>
    </source>
</evidence>
<evidence type="ECO:0000256" key="5">
    <source>
        <dbReference type="ARBA" id="ARBA00022741"/>
    </source>
</evidence>
<keyword evidence="12" id="KW-0175">Coiled coil</keyword>
<feature type="signal peptide" evidence="13">
    <location>
        <begin position="1"/>
        <end position="25"/>
    </location>
</feature>
<keyword evidence="7" id="KW-0067">ATP-binding</keyword>
<dbReference type="Pfam" id="PF07495">
    <property type="entry name" value="Y_Y_Y"/>
    <property type="match status" value="1"/>
</dbReference>
<dbReference type="InterPro" id="IPR036097">
    <property type="entry name" value="HisK_dim/P_sf"/>
</dbReference>
<dbReference type="SUPFAM" id="SSF55874">
    <property type="entry name" value="ATPase domain of HSP90 chaperone/DNA topoisomerase II/histidine kinase"/>
    <property type="match status" value="1"/>
</dbReference>
<name>A0A7S7SKE5_PALFE</name>
<organism evidence="16 17">
    <name type="scientific">Paludibaculum fermentans</name>
    <dbReference type="NCBI Taxonomy" id="1473598"/>
    <lineage>
        <taxon>Bacteria</taxon>
        <taxon>Pseudomonadati</taxon>
        <taxon>Acidobacteriota</taxon>
        <taxon>Terriglobia</taxon>
        <taxon>Bryobacterales</taxon>
        <taxon>Bryobacteraceae</taxon>
        <taxon>Paludibaculum</taxon>
    </lineage>
</organism>
<evidence type="ECO:0000256" key="10">
    <source>
        <dbReference type="ARBA" id="ARBA00068150"/>
    </source>
</evidence>
<dbReference type="GO" id="GO:0000155">
    <property type="term" value="F:phosphorelay sensor kinase activity"/>
    <property type="evidence" value="ECO:0007669"/>
    <property type="project" value="InterPro"/>
</dbReference>
<dbReference type="InterPro" id="IPR003661">
    <property type="entry name" value="HisK_dim/P_dom"/>
</dbReference>
<dbReference type="Gene3D" id="3.30.565.10">
    <property type="entry name" value="Histidine kinase-like ATPase, C-terminal domain"/>
    <property type="match status" value="1"/>
</dbReference>
<evidence type="ECO:0000256" key="8">
    <source>
        <dbReference type="ARBA" id="ARBA00023012"/>
    </source>
</evidence>
<dbReference type="InterPro" id="IPR001789">
    <property type="entry name" value="Sig_transdc_resp-reg_receiver"/>
</dbReference>
<dbReference type="SUPFAM" id="SSF52172">
    <property type="entry name" value="CheY-like"/>
    <property type="match status" value="1"/>
</dbReference>
<evidence type="ECO:0000256" key="1">
    <source>
        <dbReference type="ARBA" id="ARBA00000085"/>
    </source>
</evidence>
<dbReference type="InterPro" id="IPR036890">
    <property type="entry name" value="HATPase_C_sf"/>
</dbReference>
<feature type="coiled-coil region" evidence="12">
    <location>
        <begin position="753"/>
        <end position="780"/>
    </location>
</feature>
<evidence type="ECO:0000256" key="13">
    <source>
        <dbReference type="SAM" id="SignalP"/>
    </source>
</evidence>
<dbReference type="InterPro" id="IPR005467">
    <property type="entry name" value="His_kinase_dom"/>
</dbReference>
<dbReference type="PROSITE" id="PS50109">
    <property type="entry name" value="HIS_KIN"/>
    <property type="match status" value="1"/>
</dbReference>
<sequence length="1171" mass="130674">MDLRASGLRLAACLAAVCLAPRVCAQKFAFQEFGYADGLLNLAVEQVIQDKDGFLWVGTQNGLYRFDGHSFAEYGIKDGVPATSLQSLHQSPDGTIWLGSQVGLWVQNGNRFDKVDIAPAKKVVGAQGVASDRSGRVYIATPSGLLIADRQKTGTWKYHYATGVKSPVASVMVNRRDEVWFGCLTSICKLDGENEIPAATWSEQPKDPWQYMLEDHDGNLWIRNRVTVMVRRVGTEEFVPVPCDRSLSSPWVPQLALDNKGRLLVPLKEGFAILEGNRWRFVTRAQGLAANDVSMIFRDKDGAMWIGLLGRGLFRWIGYGEWEGYTYTEGLNDELVWQILPDGHGAIWVATRGGLYLGRRKSERYFFEPTPALQGEEIQALAMDRDGSLWAGLRGFGAVHFFPGTGRVDRYPMAQLGRNSYISHIEIDKEGQIWASTTTKSGLNLFNPKTRRFEPVDVPGSEKSTGLTMKVLADGELWYGTTHGLFRRTGGRWIRYGLREGLKYDGVWSISDGPDDSVWIAYQTGMGLTRATRQGDKLQLSHLTPADGLPSNQIYFTRFDTKGNMWVGSDRGVGVFNGKQWSQYRRGDGLVWDDCNSDAFASEPDGTVWIGTSAGLSRFHESEVKASPGPPRVVLTSVQLGGHPQTPSTAAKVDYRWNTLTVRFAVLSFSRPSSQRFRYRVVGLSSEWQNTSQREMQFAEMPPGDYRLEVYGFDGYKEWSREPAVFAFTIMPPWWANRYLQGLVVLLLIAAGLWRIERAKHQHREETERLERAVDERTKQLRLEKERSERANRLKDEFLANVSHEIRTPMNGILGMTELALGTPLTTEQKDYLETVKISADSLLALLNDILDLSKIEAGFMEIGHEEFPLRDTVQQAVRTLAGRAAAKRLELTCSFDKKLPNRMIGDSSRLRQVLLNLLGNALKFTEKGSVSLSVALDRTVDNDAEIRFEVKDTGIGIPLDQQKLIFEAFRQADGSVTRRYGGTGLGLAISAKIVDGMGGRLEVESEPGKGSLFRFWVKMQLVAPLENAPDPEPEPVPEPPAPARLRVLVAEDNPVNRKLVERLMSKRGHDVVAVSDGKQAVDRISVQHFDVVLMDVQMPGMDGLEATRQIRSLEVALGRHVPILALTANAMKGDEGSCLEAGMDGFLTKPYEAEKLFGVIDEMTRRNPIP</sequence>
<dbReference type="Gene3D" id="2.60.40.10">
    <property type="entry name" value="Immunoglobulins"/>
    <property type="match status" value="1"/>
</dbReference>
<dbReference type="SMART" id="SM00387">
    <property type="entry name" value="HATPase_c"/>
    <property type="match status" value="1"/>
</dbReference>
<dbReference type="Pfam" id="PF02518">
    <property type="entry name" value="HATPase_c"/>
    <property type="match status" value="1"/>
</dbReference>
<evidence type="ECO:0000256" key="7">
    <source>
        <dbReference type="ARBA" id="ARBA00022840"/>
    </source>
</evidence>
<keyword evidence="6" id="KW-0418">Kinase</keyword>
<dbReference type="RefSeq" id="WP_194448619.1">
    <property type="nucleotide sequence ID" value="NZ_CP063849.1"/>
</dbReference>
<dbReference type="CDD" id="cd16922">
    <property type="entry name" value="HATPase_EvgS-ArcB-TorS-like"/>
    <property type="match status" value="1"/>
</dbReference>
<keyword evidence="13" id="KW-0732">Signal</keyword>
<keyword evidence="5" id="KW-0547">Nucleotide-binding</keyword>
<evidence type="ECO:0000256" key="6">
    <source>
        <dbReference type="ARBA" id="ARBA00022777"/>
    </source>
</evidence>
<dbReference type="PROSITE" id="PS50110">
    <property type="entry name" value="RESPONSE_REGULATORY"/>
    <property type="match status" value="1"/>
</dbReference>
<feature type="domain" description="Response regulatory" evidence="15">
    <location>
        <begin position="1047"/>
        <end position="1165"/>
    </location>
</feature>
<dbReference type="EC" id="2.7.13.3" evidence="2"/>
<evidence type="ECO:0000256" key="11">
    <source>
        <dbReference type="PROSITE-ProRule" id="PRU00169"/>
    </source>
</evidence>
<dbReference type="Pfam" id="PF07494">
    <property type="entry name" value="Reg_prop"/>
    <property type="match status" value="2"/>
</dbReference>
<dbReference type="InterPro" id="IPR003594">
    <property type="entry name" value="HATPase_dom"/>
</dbReference>
<accession>A0A7S7SKE5</accession>
<dbReference type="FunFam" id="3.30.565.10:FF:000010">
    <property type="entry name" value="Sensor histidine kinase RcsC"/>
    <property type="match status" value="1"/>
</dbReference>
<dbReference type="CDD" id="cd17546">
    <property type="entry name" value="REC_hyHK_CKI1_RcsC-like"/>
    <property type="match status" value="1"/>
</dbReference>